<dbReference type="OrthoDB" id="4844819at2759"/>
<organism evidence="3 4">
    <name type="scientific">Colletotrichum karsti</name>
    <dbReference type="NCBI Taxonomy" id="1095194"/>
    <lineage>
        <taxon>Eukaryota</taxon>
        <taxon>Fungi</taxon>
        <taxon>Dikarya</taxon>
        <taxon>Ascomycota</taxon>
        <taxon>Pezizomycotina</taxon>
        <taxon>Sordariomycetes</taxon>
        <taxon>Hypocreomycetidae</taxon>
        <taxon>Glomerellales</taxon>
        <taxon>Glomerellaceae</taxon>
        <taxon>Colletotrichum</taxon>
        <taxon>Colletotrichum boninense species complex</taxon>
    </lineage>
</organism>
<evidence type="ECO:0000256" key="2">
    <source>
        <dbReference type="SAM" id="MobiDB-lite"/>
    </source>
</evidence>
<name>A0A9P6LIM3_9PEZI</name>
<accession>A0A9P6LIM3</accession>
<gene>
    <name evidence="3" type="ORF">CkaCkLH20_08877</name>
</gene>
<dbReference type="Proteomes" id="UP000781932">
    <property type="component" value="Unassembled WGS sequence"/>
</dbReference>
<sequence length="498" mass="56819">MKLPRLLFSAFANASTSGDENMEHSSSEESVDLVMTDAEPNDQENTGGQTTSDNNITGASAASTTNEIIFSSDDVYLTLSPLSQARKLLRKMELKDIEIDRLKRALNHVKISSATRKFWLVTKGFIGRQDVRIKKLRNEILDYTALIDNSKSKLSEREHEIEELKQKLQTAEKEAKKSRETEATIRDTLDRKILRLEDDIDKLMADNKTLNQQLIATKDCAASPQSVSNSTKVADAAIVNLWNSMSYNIRDMATTLLTGCPSQEELRSELIDASSAVGRMSARHCDLLQDEDIRSLVVERYIWNGIMSSIFGHGEEDDLRGAWSGRVGDRFVHICRDLFGVIQEEGHDAKKFFRWKAKGGAMIEKIMGIKSWDTYEAVGPELEGWYKFLPHDKKNCRATRLSIDNALDKIYEEAVELQRIFMKSKAHFLVEWEPSNRSYAWPSRYHPDMMEAEMWEKDLDRTSRVVFRVSPFLTKIGTADGDNYDRYMLLAKQRVVCD</sequence>
<comment type="caution">
    <text evidence="3">The sequence shown here is derived from an EMBL/GenBank/DDBJ whole genome shotgun (WGS) entry which is preliminary data.</text>
</comment>
<evidence type="ECO:0000256" key="1">
    <source>
        <dbReference type="SAM" id="Coils"/>
    </source>
</evidence>
<feature type="region of interest" description="Disordered" evidence="2">
    <location>
        <begin position="38"/>
        <end position="58"/>
    </location>
</feature>
<keyword evidence="4" id="KW-1185">Reference proteome</keyword>
<proteinExistence type="predicted"/>
<feature type="compositionally biased region" description="Polar residues" evidence="2">
    <location>
        <begin position="43"/>
        <end position="58"/>
    </location>
</feature>
<keyword evidence="1" id="KW-0175">Coiled coil</keyword>
<evidence type="ECO:0000313" key="4">
    <source>
        <dbReference type="Proteomes" id="UP000781932"/>
    </source>
</evidence>
<dbReference type="EMBL" id="JAATWM020000030">
    <property type="protein sequence ID" value="KAF9873767.1"/>
    <property type="molecule type" value="Genomic_DNA"/>
</dbReference>
<dbReference type="AlphaFoldDB" id="A0A9P6LIM3"/>
<reference evidence="3" key="1">
    <citation type="submission" date="2020-03" db="EMBL/GenBank/DDBJ databases">
        <authorList>
            <person name="He L."/>
        </authorList>
    </citation>
    <scope>NUCLEOTIDE SEQUENCE</scope>
    <source>
        <strain evidence="3">CkLH20</strain>
    </source>
</reference>
<protein>
    <submittedName>
        <fullName evidence="3">Uncharacterized protein</fullName>
    </submittedName>
</protein>
<evidence type="ECO:0000313" key="3">
    <source>
        <dbReference type="EMBL" id="KAF9873767.1"/>
    </source>
</evidence>
<dbReference type="GeneID" id="62164666"/>
<dbReference type="RefSeq" id="XP_038743228.1">
    <property type="nucleotide sequence ID" value="XM_038891592.1"/>
</dbReference>
<reference evidence="3" key="2">
    <citation type="submission" date="2020-11" db="EMBL/GenBank/DDBJ databases">
        <title>Whole genome sequencing of Colletotrichum sp.</title>
        <authorList>
            <person name="Li H."/>
        </authorList>
    </citation>
    <scope>NUCLEOTIDE SEQUENCE</scope>
    <source>
        <strain evidence="3">CkLH20</strain>
    </source>
</reference>
<feature type="coiled-coil region" evidence="1">
    <location>
        <begin position="133"/>
        <end position="213"/>
    </location>
</feature>